<dbReference type="Proteomes" id="UP000007089">
    <property type="component" value="Chromosome"/>
</dbReference>
<dbReference type="EMBL" id="CP001359">
    <property type="protein sequence ID" value="ACL66654.1"/>
    <property type="molecule type" value="Genomic_DNA"/>
</dbReference>
<evidence type="ECO:0000313" key="1">
    <source>
        <dbReference type="EMBL" id="ACL66654.1"/>
    </source>
</evidence>
<dbReference type="KEGG" id="acp:A2cp1_3320"/>
<protein>
    <submittedName>
        <fullName evidence="1">Uncharacterized protein</fullName>
    </submittedName>
</protein>
<keyword evidence="2" id="KW-1185">Reference proteome</keyword>
<dbReference type="AlphaFoldDB" id="B8JHE2"/>
<reference evidence="1" key="1">
    <citation type="submission" date="2009-01" db="EMBL/GenBank/DDBJ databases">
        <title>Complete sequence of Anaeromyxobacter dehalogenans 2CP-1.</title>
        <authorList>
            <consortium name="US DOE Joint Genome Institute"/>
            <person name="Lucas S."/>
            <person name="Copeland A."/>
            <person name="Lapidus A."/>
            <person name="Glavina del Rio T."/>
            <person name="Dalin E."/>
            <person name="Tice H."/>
            <person name="Bruce D."/>
            <person name="Goodwin L."/>
            <person name="Pitluck S."/>
            <person name="Saunders E."/>
            <person name="Brettin T."/>
            <person name="Detter J.C."/>
            <person name="Han C."/>
            <person name="Larimer F."/>
            <person name="Land M."/>
            <person name="Hauser L."/>
            <person name="Kyrpides N."/>
            <person name="Ovchinnikova G."/>
            <person name="Beliaev A.S."/>
            <person name="Richardson P."/>
        </authorList>
    </citation>
    <scope>NUCLEOTIDE SEQUENCE</scope>
    <source>
        <strain evidence="1">2CP-1</strain>
    </source>
</reference>
<sequence>MGQVISRDGTAIVFERQGARSPAVEVGRCAS</sequence>
<gene>
    <name evidence="1" type="ordered locus">A2cp1_3320</name>
</gene>
<evidence type="ECO:0000313" key="2">
    <source>
        <dbReference type="Proteomes" id="UP000007089"/>
    </source>
</evidence>
<proteinExistence type="predicted"/>
<accession>B8JHE2</accession>
<name>B8JHE2_ANAD2</name>
<dbReference type="HOGENOM" id="CLU_3394785_0_0_7"/>
<organism evidence="1 2">
    <name type="scientific">Anaeromyxobacter dehalogenans (strain ATCC BAA-258 / DSM 21875 / 2CP-1)</name>
    <dbReference type="NCBI Taxonomy" id="455488"/>
    <lineage>
        <taxon>Bacteria</taxon>
        <taxon>Pseudomonadati</taxon>
        <taxon>Myxococcota</taxon>
        <taxon>Myxococcia</taxon>
        <taxon>Myxococcales</taxon>
        <taxon>Cystobacterineae</taxon>
        <taxon>Anaeromyxobacteraceae</taxon>
        <taxon>Anaeromyxobacter</taxon>
    </lineage>
</organism>